<comment type="caution">
    <text evidence="2">The sequence shown here is derived from an EMBL/GenBank/DDBJ whole genome shotgun (WGS) entry which is preliminary data.</text>
</comment>
<evidence type="ECO:0000256" key="1">
    <source>
        <dbReference type="SAM" id="Phobius"/>
    </source>
</evidence>
<feature type="transmembrane region" description="Helical" evidence="1">
    <location>
        <begin position="12"/>
        <end position="34"/>
    </location>
</feature>
<keyword evidence="3" id="KW-1185">Reference proteome</keyword>
<dbReference type="PATRIC" id="fig|1550566.3.peg.516"/>
<gene>
    <name evidence="2" type="ORF">SZ63_02430</name>
</gene>
<keyword evidence="1" id="KW-0812">Transmembrane</keyword>
<dbReference type="AlphaFoldDB" id="A0A0H1R2H2"/>
<keyword evidence="1" id="KW-1133">Transmembrane helix</keyword>
<organism evidence="2 3">
    <name type="scientific">Methanoculleus sediminis</name>
    <dbReference type="NCBI Taxonomy" id="1550566"/>
    <lineage>
        <taxon>Archaea</taxon>
        <taxon>Methanobacteriati</taxon>
        <taxon>Methanobacteriota</taxon>
        <taxon>Stenosarchaea group</taxon>
        <taxon>Methanomicrobia</taxon>
        <taxon>Methanomicrobiales</taxon>
        <taxon>Methanomicrobiaceae</taxon>
        <taxon>Methanoculleus</taxon>
    </lineage>
</organism>
<sequence length="74" mass="8355">MFTVTGLMETLYGWDSKAVIAAMLALFIIAAYTIRPMLEKPAFIRTMDYTTIACAALLGLIVYLRILELTEYWG</sequence>
<evidence type="ECO:0000313" key="2">
    <source>
        <dbReference type="EMBL" id="KLK89303.1"/>
    </source>
</evidence>
<proteinExistence type="predicted"/>
<protein>
    <submittedName>
        <fullName evidence="2">Uncharacterized protein</fullName>
    </submittedName>
</protein>
<keyword evidence="1" id="KW-0472">Membrane</keyword>
<evidence type="ECO:0000313" key="3">
    <source>
        <dbReference type="Proteomes" id="UP000035301"/>
    </source>
</evidence>
<reference evidence="2 3" key="1">
    <citation type="journal article" date="2015" name="Int. J. Syst. Evol. Microbiol.">
        <title>Methanoculleus sediminis sp. nov., a methanogen from sediments near a submarine mud volcano.</title>
        <authorList>
            <person name="Chen S.C."/>
            <person name="Chen M.F."/>
            <person name="Lai M.C."/>
            <person name="Weng C.Y."/>
            <person name="Wu S.Y."/>
            <person name="Lin S."/>
            <person name="Yang T.F."/>
            <person name="Chen P.C."/>
        </authorList>
    </citation>
    <scope>NUCLEOTIDE SEQUENCE [LARGE SCALE GENOMIC DNA]</scope>
    <source>
        <strain evidence="2 3">S3Fa</strain>
    </source>
</reference>
<accession>A0A0H1R2H2</accession>
<dbReference type="EMBL" id="JXOJ01000001">
    <property type="protein sequence ID" value="KLK89303.1"/>
    <property type="molecule type" value="Genomic_DNA"/>
</dbReference>
<name>A0A0H1R2H2_9EURY</name>
<dbReference type="Proteomes" id="UP000035301">
    <property type="component" value="Unassembled WGS sequence"/>
</dbReference>
<feature type="transmembrane region" description="Helical" evidence="1">
    <location>
        <begin position="46"/>
        <end position="66"/>
    </location>
</feature>